<sequence length="175" mass="17761">MSNVTPPEFPAAGAPEPTSPAPPPMGAAPVPTPAPAVPAAAYAAPVGAPAPGAIAGGPIGKVRGTGVGILLFIVTFGIYGIVWYYKVHDEMKRHSNQGIGGGIALLLALFVGIVMPFLTASEVGGLYERSGKAKPVGGATGLWYLLGSLILIGPLVWYVKVNGALNSYWRSLGAS</sequence>
<keyword evidence="2" id="KW-0472">Membrane</keyword>
<evidence type="ECO:0000313" key="5">
    <source>
        <dbReference type="Proteomes" id="UP001501495"/>
    </source>
</evidence>
<evidence type="ECO:0000256" key="2">
    <source>
        <dbReference type="SAM" id="Phobius"/>
    </source>
</evidence>
<reference evidence="5" key="1">
    <citation type="journal article" date="2019" name="Int. J. Syst. Evol. Microbiol.">
        <title>The Global Catalogue of Microorganisms (GCM) 10K type strain sequencing project: providing services to taxonomists for standard genome sequencing and annotation.</title>
        <authorList>
            <consortium name="The Broad Institute Genomics Platform"/>
            <consortium name="The Broad Institute Genome Sequencing Center for Infectious Disease"/>
            <person name="Wu L."/>
            <person name="Ma J."/>
        </authorList>
    </citation>
    <scope>NUCLEOTIDE SEQUENCE [LARGE SCALE GENOMIC DNA]</scope>
    <source>
        <strain evidence="5">JCM 16703</strain>
    </source>
</reference>
<dbReference type="Proteomes" id="UP001501495">
    <property type="component" value="Unassembled WGS sequence"/>
</dbReference>
<keyword evidence="2" id="KW-0812">Transmembrane</keyword>
<dbReference type="EMBL" id="BAAAZH010000014">
    <property type="protein sequence ID" value="GAA4119162.1"/>
    <property type="molecule type" value="Genomic_DNA"/>
</dbReference>
<gene>
    <name evidence="4" type="ORF">GCM10022215_21380</name>
</gene>
<name>A0ABP7XIP2_9ACTN</name>
<proteinExistence type="predicted"/>
<feature type="region of interest" description="Disordered" evidence="1">
    <location>
        <begin position="1"/>
        <end position="29"/>
    </location>
</feature>
<organism evidence="4 5">
    <name type="scientific">Nocardioides fonticola</name>
    <dbReference type="NCBI Taxonomy" id="450363"/>
    <lineage>
        <taxon>Bacteria</taxon>
        <taxon>Bacillati</taxon>
        <taxon>Actinomycetota</taxon>
        <taxon>Actinomycetes</taxon>
        <taxon>Propionibacteriales</taxon>
        <taxon>Nocardioidaceae</taxon>
        <taxon>Nocardioides</taxon>
    </lineage>
</organism>
<evidence type="ECO:0000259" key="3">
    <source>
        <dbReference type="Pfam" id="PF14018"/>
    </source>
</evidence>
<feature type="transmembrane region" description="Helical" evidence="2">
    <location>
        <begin position="67"/>
        <end position="87"/>
    </location>
</feature>
<keyword evidence="2" id="KW-1133">Transmembrane helix</keyword>
<feature type="domain" description="DUF4234" evidence="3">
    <location>
        <begin position="63"/>
        <end position="166"/>
    </location>
</feature>
<dbReference type="Pfam" id="PF14018">
    <property type="entry name" value="DUF4234"/>
    <property type="match status" value="1"/>
</dbReference>
<feature type="transmembrane region" description="Helical" evidence="2">
    <location>
        <begin position="141"/>
        <end position="159"/>
    </location>
</feature>
<keyword evidence="5" id="KW-1185">Reference proteome</keyword>
<evidence type="ECO:0000313" key="4">
    <source>
        <dbReference type="EMBL" id="GAA4119162.1"/>
    </source>
</evidence>
<protein>
    <recommendedName>
        <fullName evidence="3">DUF4234 domain-containing protein</fullName>
    </recommendedName>
</protein>
<feature type="compositionally biased region" description="Pro residues" evidence="1">
    <location>
        <begin position="17"/>
        <end position="29"/>
    </location>
</feature>
<accession>A0ABP7XIP2</accession>
<comment type="caution">
    <text evidence="4">The sequence shown here is derived from an EMBL/GenBank/DDBJ whole genome shotgun (WGS) entry which is preliminary data.</text>
</comment>
<evidence type="ECO:0000256" key="1">
    <source>
        <dbReference type="SAM" id="MobiDB-lite"/>
    </source>
</evidence>
<dbReference type="InterPro" id="IPR025328">
    <property type="entry name" value="DUF4234"/>
</dbReference>
<feature type="transmembrane region" description="Helical" evidence="2">
    <location>
        <begin position="99"/>
        <end position="121"/>
    </location>
</feature>
<dbReference type="RefSeq" id="WP_344733357.1">
    <property type="nucleotide sequence ID" value="NZ_BAAAZH010000014.1"/>
</dbReference>